<evidence type="ECO:0000259" key="3">
    <source>
        <dbReference type="Pfam" id="PF08506"/>
    </source>
</evidence>
<dbReference type="PANTHER" id="PTHR10997">
    <property type="entry name" value="IMPORTIN-7, 8, 11"/>
    <property type="match status" value="1"/>
</dbReference>
<gene>
    <name evidence="4" type="ORF">MAR_037931</name>
</gene>
<dbReference type="SUPFAM" id="SSF56219">
    <property type="entry name" value="DNase I-like"/>
    <property type="match status" value="1"/>
</dbReference>
<accession>A0ABY7FQ41</accession>
<keyword evidence="1" id="KW-0812">Transmembrane</keyword>
<organism evidence="4 5">
    <name type="scientific">Mya arenaria</name>
    <name type="common">Soft-shell clam</name>
    <dbReference type="NCBI Taxonomy" id="6604"/>
    <lineage>
        <taxon>Eukaryota</taxon>
        <taxon>Metazoa</taxon>
        <taxon>Spiralia</taxon>
        <taxon>Lophotrochozoa</taxon>
        <taxon>Mollusca</taxon>
        <taxon>Bivalvia</taxon>
        <taxon>Autobranchia</taxon>
        <taxon>Heteroconchia</taxon>
        <taxon>Euheterodonta</taxon>
        <taxon>Imparidentia</taxon>
        <taxon>Neoheterodontei</taxon>
        <taxon>Myida</taxon>
        <taxon>Myoidea</taxon>
        <taxon>Myidae</taxon>
        <taxon>Mya</taxon>
    </lineage>
</organism>
<feature type="domain" description="Exportin-2 C-terminal" evidence="2">
    <location>
        <begin position="530"/>
        <end position="595"/>
    </location>
</feature>
<evidence type="ECO:0000313" key="5">
    <source>
        <dbReference type="Proteomes" id="UP001164746"/>
    </source>
</evidence>
<feature type="domain" description="Exportin-2 C-terminal" evidence="2">
    <location>
        <begin position="310"/>
        <end position="463"/>
    </location>
</feature>
<dbReference type="InterPro" id="IPR013713">
    <property type="entry name" value="XPO2_central"/>
</dbReference>
<feature type="domain" description="Exportin-2 central" evidence="3">
    <location>
        <begin position="167"/>
        <end position="289"/>
    </location>
</feature>
<name>A0ABY7FQ41_MYAAR</name>
<feature type="non-terminal residue" evidence="4">
    <location>
        <position position="995"/>
    </location>
</feature>
<evidence type="ECO:0000313" key="4">
    <source>
        <dbReference type="EMBL" id="WAR24262.1"/>
    </source>
</evidence>
<dbReference type="Pfam" id="PF03378">
    <property type="entry name" value="CAS_CSE1"/>
    <property type="match status" value="2"/>
</dbReference>
<feature type="transmembrane region" description="Helical" evidence="1">
    <location>
        <begin position="121"/>
        <end position="141"/>
    </location>
</feature>
<keyword evidence="5" id="KW-1185">Reference proteome</keyword>
<dbReference type="SUPFAM" id="SSF48371">
    <property type="entry name" value="ARM repeat"/>
    <property type="match status" value="1"/>
</dbReference>
<dbReference type="InterPro" id="IPR036691">
    <property type="entry name" value="Endo/exonu/phosph_ase_sf"/>
</dbReference>
<dbReference type="PANTHER" id="PTHR10997:SF8">
    <property type="entry name" value="EXPORTIN-2"/>
    <property type="match status" value="1"/>
</dbReference>
<dbReference type="InterPro" id="IPR005043">
    <property type="entry name" value="XPO2_C"/>
</dbReference>
<feature type="transmembrane region" description="Helical" evidence="1">
    <location>
        <begin position="45"/>
        <end position="67"/>
    </location>
</feature>
<protein>
    <submittedName>
        <fullName evidence="4">XPO2-like protein</fullName>
    </submittedName>
</protein>
<dbReference type="InterPro" id="IPR011989">
    <property type="entry name" value="ARM-like"/>
</dbReference>
<evidence type="ECO:0000256" key="1">
    <source>
        <dbReference type="SAM" id="Phobius"/>
    </source>
</evidence>
<keyword evidence="1" id="KW-0472">Membrane</keyword>
<feature type="transmembrane region" description="Helical" evidence="1">
    <location>
        <begin position="15"/>
        <end position="33"/>
    </location>
</feature>
<dbReference type="Gene3D" id="1.25.10.10">
    <property type="entry name" value="Leucine-rich Repeat Variant"/>
    <property type="match status" value="1"/>
</dbReference>
<dbReference type="Proteomes" id="UP001164746">
    <property type="component" value="Chromosome 13"/>
</dbReference>
<evidence type="ECO:0000259" key="2">
    <source>
        <dbReference type="Pfam" id="PF03378"/>
    </source>
</evidence>
<dbReference type="EMBL" id="CP111024">
    <property type="protein sequence ID" value="WAR24262.1"/>
    <property type="molecule type" value="Genomic_DNA"/>
</dbReference>
<dbReference type="Pfam" id="PF08506">
    <property type="entry name" value="Cse1"/>
    <property type="match status" value="1"/>
</dbReference>
<sequence length="995" mass="112526">MTPYVPAMTPYVPAMTPYVPAMSLYVPAMTPYVPAMTPYVPAMSLYVPAMTLYVPAITPYVPAMTPYVPAMTPYVPAMTPYVPAMSLYVPAMTLYVPAMTLYVPAMTLYEQAMTQYVPAMTLYVQAMTLYVPAMTLYVPVIVPVMTLYVPVMTLYVPAMTLAMTVCTTSDEELFEDNPEEYIRRDIEGSDVDTRRRAACDLVQALCKVVEGPVIQNFSQYVQALLAEYAADPGQRWRSKDAAIYLVTSLAAKAQTQKHGITQTSELVNITDFYNSHIAPDLQKADVPMMRTMCPVKCMLTHESGEIAYLSITYTDVQTCATKLIENLLGAMNLPGSTENEYLMKAIMRSASMMQENLVPLVGVILKSLTEKLLLVAKTLCVTIRTTCKVNPVTVAEFEQALFPPFTEILQQDVQEFIPYVFQILSLLIELHTDAIPDTYMQLFPHLLVPLLWERPGNIPPLEALYLDGKSEILQPYMKQVFVLLFQRLQSSKTTKYIKSLLVFFCVYMIKYGAPALIEMIDAIQTKYNFAGYQTAYSQLAFAGRKEHDLLSETVPQLKMGLAKNLEKLGAQQPGKLMPLINTGVQPEAQKYLQEYLSATNFKLALALKEGANLVTLQQSVDGGCRDVNGTRIANQIIIDRKTFGTMDTNKPIMGMTIDRLINTMTMKITIMPRIQLNQMTLTNTNVLNNNSLRVCTWNGRGVMSSAASLSNLLLTHQIDIAFITEHKLFDHSKYFFDTIQNGYRNITICDQNFNTYNNLCCGKGGVSIMYKSNLDVSVKHINESINDRICRIKIDCRTVKIFAFCVYIETIIWFTTRTRREWVPEGQPRGWHNESYAKYKRCKQNFVTTQKIAIENVEKYFNSQLIEAAECDSRLFWSLIKSRKNKRPSACTHLFYKNISNQAIFKGYLQTIFVYSPLQCEHFDNDFKKLVEEKVEQLKVKNSTANSIPEITITINSETIKTYIKTLKKGKASSYDAIFNEHLIYGGDALHKALA</sequence>
<proteinExistence type="predicted"/>
<dbReference type="Gene3D" id="3.60.10.10">
    <property type="entry name" value="Endonuclease/exonuclease/phosphatase"/>
    <property type="match status" value="1"/>
</dbReference>
<keyword evidence="1" id="KW-1133">Transmembrane helix</keyword>
<reference evidence="4" key="1">
    <citation type="submission" date="2022-11" db="EMBL/GenBank/DDBJ databases">
        <title>Centuries of genome instability and evolution in soft-shell clam transmissible cancer (bioRxiv).</title>
        <authorList>
            <person name="Hart S.F.M."/>
            <person name="Yonemitsu M.A."/>
            <person name="Giersch R.M."/>
            <person name="Beal B.F."/>
            <person name="Arriagada G."/>
            <person name="Davis B.W."/>
            <person name="Ostrander E.A."/>
            <person name="Goff S.P."/>
            <person name="Metzger M.J."/>
        </authorList>
    </citation>
    <scope>NUCLEOTIDE SEQUENCE</scope>
    <source>
        <strain evidence="4">MELC-2E11</strain>
        <tissue evidence="4">Siphon/mantle</tissue>
    </source>
</reference>
<dbReference type="InterPro" id="IPR016024">
    <property type="entry name" value="ARM-type_fold"/>
</dbReference>
<feature type="transmembrane region" description="Helical" evidence="1">
    <location>
        <begin position="87"/>
        <end position="109"/>
    </location>
</feature>